<keyword evidence="1" id="KW-1133">Transmembrane helix</keyword>
<evidence type="ECO:0000256" key="2">
    <source>
        <dbReference type="SAM" id="SignalP"/>
    </source>
</evidence>
<gene>
    <name evidence="3" type="ORF">ACFL27_03345</name>
</gene>
<evidence type="ECO:0000313" key="3">
    <source>
        <dbReference type="EMBL" id="MFC1849224.1"/>
    </source>
</evidence>
<organism evidence="3 4">
    <name type="scientific">candidate division CSSED10-310 bacterium</name>
    <dbReference type="NCBI Taxonomy" id="2855610"/>
    <lineage>
        <taxon>Bacteria</taxon>
        <taxon>Bacteria division CSSED10-310</taxon>
    </lineage>
</organism>
<feature type="chain" id="PRO_5046201662" evidence="2">
    <location>
        <begin position="27"/>
        <end position="339"/>
    </location>
</feature>
<evidence type="ECO:0000313" key="4">
    <source>
        <dbReference type="Proteomes" id="UP001594351"/>
    </source>
</evidence>
<sequence>MMKYFHSFILFILTTAVILSTMTAPAQGQTPLIIDHTCTDLAQIPDYWLDQAKANLHIAYEHTSHGSQLVSGMNALMNFPSFAGKYTWSDDGQVGTLDLDDYGIPGDVDDLSQGDYIDPYGVTPWVTATRNLLNDLPANAHLNVIMWSWCSINGHDIDRYLTHMEILVQEYPNVQFVFMTGHAEGQGEGGFIHTANEQIRQHCVTNNRILFDFADIENYDPEGVYYYNLPMWDNLDYNPSRTSNWGEEWCAAHDGSELELLTTGDGVTGYTGCGYCAHSDDQPQQSLNCVLKGRATWWLMARLAGWPGPQSEVPTTGSGAIVVMLTMLAFLLTKSARNR</sequence>
<protein>
    <submittedName>
        <fullName evidence="3">Uncharacterized protein</fullName>
    </submittedName>
</protein>
<proteinExistence type="predicted"/>
<comment type="caution">
    <text evidence="3">The sequence shown here is derived from an EMBL/GenBank/DDBJ whole genome shotgun (WGS) entry which is preliminary data.</text>
</comment>
<dbReference type="EMBL" id="JBHPBY010000027">
    <property type="protein sequence ID" value="MFC1849224.1"/>
    <property type="molecule type" value="Genomic_DNA"/>
</dbReference>
<keyword evidence="1" id="KW-0472">Membrane</keyword>
<reference evidence="3 4" key="1">
    <citation type="submission" date="2024-09" db="EMBL/GenBank/DDBJ databases">
        <title>Laminarin stimulates single cell rates of sulfate reduction while oxygen inhibits transcriptomic activity in coastal marine sediment.</title>
        <authorList>
            <person name="Lindsay M."/>
            <person name="Orcutt B."/>
            <person name="Emerson D."/>
            <person name="Stepanauskas R."/>
            <person name="D'Angelo T."/>
        </authorList>
    </citation>
    <scope>NUCLEOTIDE SEQUENCE [LARGE SCALE GENOMIC DNA]</scope>
    <source>
        <strain evidence="3">SAG AM-311-K15</strain>
    </source>
</reference>
<evidence type="ECO:0000256" key="1">
    <source>
        <dbReference type="SAM" id="Phobius"/>
    </source>
</evidence>
<accession>A0ABV6YSQ7</accession>
<keyword evidence="1" id="KW-0812">Transmembrane</keyword>
<name>A0ABV6YSQ7_UNCC1</name>
<dbReference type="Proteomes" id="UP001594351">
    <property type="component" value="Unassembled WGS sequence"/>
</dbReference>
<feature type="signal peptide" evidence="2">
    <location>
        <begin position="1"/>
        <end position="26"/>
    </location>
</feature>
<keyword evidence="2" id="KW-0732">Signal</keyword>
<feature type="transmembrane region" description="Helical" evidence="1">
    <location>
        <begin position="316"/>
        <end position="333"/>
    </location>
</feature>
<keyword evidence="4" id="KW-1185">Reference proteome</keyword>